<feature type="compositionally biased region" description="Low complexity" evidence="2">
    <location>
        <begin position="98"/>
        <end position="115"/>
    </location>
</feature>
<keyword evidence="1" id="KW-0802">TPR repeat</keyword>
<sequence length="585" mass="60722">MSLLMQALRKAERARSHSGDEHEQEHPFGQDAVPSPPPIEGGPAFAVMPDAWRLEPLDAEPPVIAAEEAVHDPVPPQARHEASRRRRNISPSTGNYTAEDAGPASAAGAATVGEGLPLDANGADGTAGSRMDERGSGGLRSGERSFDDRGLADRGPGSHDAGVRSPGARPPAPPRAIASSQRRLMILAGALAALMAVFAFIYWRAVSGPGPGARLPMVPMPAPGAAPAPLPGDGQQISAIPVTPDVGAPGSGLVPPASGNAAPAAPAAAATPATPAAAAPASKPRAGVTIPTPEQLAAISDPAIRAEAMRDAAERSARQATMEGAPPSSAATPIEAAAAPEPIEIKQHRQTPRPAVQGVAAASARPANTGKERTALPTAVGENGDVRFVRSKDTSQVAPPIQHGYAALQAGDLATARQQYDLALLQDPTNRDALLGSAAVAMREHDGNQASANYLRLLELDPNDPEALAGLAELHPGDLQANEIKLRGLARQHPESGPVQFALGNLYARQGRWPEAQQSYFRAFTAVPNNADYAFNLGVGLDRMNQPRLAKTYYRRALELAQASPPGFNVDAVRKRLQVLEAPAQ</sequence>
<feature type="repeat" description="TPR" evidence="1">
    <location>
        <begin position="497"/>
        <end position="530"/>
    </location>
</feature>
<dbReference type="RefSeq" id="WP_155456652.1">
    <property type="nucleotide sequence ID" value="NZ_WNKX01000026.1"/>
</dbReference>
<dbReference type="InterPro" id="IPR011990">
    <property type="entry name" value="TPR-like_helical_dom_sf"/>
</dbReference>
<dbReference type="PROSITE" id="PS50005">
    <property type="entry name" value="TPR"/>
    <property type="match status" value="1"/>
</dbReference>
<dbReference type="Pfam" id="PF13181">
    <property type="entry name" value="TPR_8"/>
    <property type="match status" value="1"/>
</dbReference>
<keyword evidence="3" id="KW-1133">Transmembrane helix</keyword>
<dbReference type="Proteomes" id="UP000472320">
    <property type="component" value="Unassembled WGS sequence"/>
</dbReference>
<evidence type="ECO:0000256" key="2">
    <source>
        <dbReference type="SAM" id="MobiDB-lite"/>
    </source>
</evidence>
<dbReference type="InterPro" id="IPR019734">
    <property type="entry name" value="TPR_rpt"/>
</dbReference>
<dbReference type="OrthoDB" id="5612599at2"/>
<dbReference type="AlphaFoldDB" id="A0A6L6QN10"/>
<organism evidence="4 5">
    <name type="scientific">Massilia eburnea</name>
    <dbReference type="NCBI Taxonomy" id="1776165"/>
    <lineage>
        <taxon>Bacteria</taxon>
        <taxon>Pseudomonadati</taxon>
        <taxon>Pseudomonadota</taxon>
        <taxon>Betaproteobacteria</taxon>
        <taxon>Burkholderiales</taxon>
        <taxon>Oxalobacteraceae</taxon>
        <taxon>Telluria group</taxon>
        <taxon>Massilia</taxon>
    </lineage>
</organism>
<dbReference type="Gene3D" id="1.25.40.10">
    <property type="entry name" value="Tetratricopeptide repeat domain"/>
    <property type="match status" value="2"/>
</dbReference>
<reference evidence="4 5" key="1">
    <citation type="submission" date="2019-11" db="EMBL/GenBank/DDBJ databases">
        <title>Type strains purchased from KCTC, JCM and DSMZ.</title>
        <authorList>
            <person name="Lu H."/>
        </authorList>
    </citation>
    <scope>NUCLEOTIDE SEQUENCE [LARGE SCALE GENOMIC DNA]</scope>
    <source>
        <strain evidence="4 5">JCM 31587</strain>
    </source>
</reference>
<keyword evidence="3" id="KW-0472">Membrane</keyword>
<dbReference type="SMART" id="SM00028">
    <property type="entry name" value="TPR"/>
    <property type="match status" value="4"/>
</dbReference>
<keyword evidence="3" id="KW-0812">Transmembrane</keyword>
<feature type="compositionally biased region" description="Basic and acidic residues" evidence="2">
    <location>
        <begin position="9"/>
        <end position="28"/>
    </location>
</feature>
<feature type="region of interest" description="Disordered" evidence="2">
    <location>
        <begin position="312"/>
        <end position="332"/>
    </location>
</feature>
<dbReference type="PANTHER" id="PTHR12558:SF13">
    <property type="entry name" value="CELL DIVISION CYCLE PROTEIN 27 HOMOLOG"/>
    <property type="match status" value="1"/>
</dbReference>
<gene>
    <name evidence="4" type="ORF">GM658_24305</name>
</gene>
<comment type="caution">
    <text evidence="4">The sequence shown here is derived from an EMBL/GenBank/DDBJ whole genome shotgun (WGS) entry which is preliminary data.</text>
</comment>
<feature type="compositionally biased region" description="Basic and acidic residues" evidence="2">
    <location>
        <begin position="130"/>
        <end position="152"/>
    </location>
</feature>
<keyword evidence="5" id="KW-1185">Reference proteome</keyword>
<dbReference type="SUPFAM" id="SSF48452">
    <property type="entry name" value="TPR-like"/>
    <property type="match status" value="1"/>
</dbReference>
<evidence type="ECO:0000313" key="5">
    <source>
        <dbReference type="Proteomes" id="UP000472320"/>
    </source>
</evidence>
<name>A0A6L6QN10_9BURK</name>
<dbReference type="EMBL" id="WNKX01000026">
    <property type="protein sequence ID" value="MTW13739.1"/>
    <property type="molecule type" value="Genomic_DNA"/>
</dbReference>
<accession>A0A6L6QN10</accession>
<dbReference type="PANTHER" id="PTHR12558">
    <property type="entry name" value="CELL DIVISION CYCLE 16,23,27"/>
    <property type="match status" value="1"/>
</dbReference>
<evidence type="ECO:0000256" key="3">
    <source>
        <dbReference type="SAM" id="Phobius"/>
    </source>
</evidence>
<feature type="transmembrane region" description="Helical" evidence="3">
    <location>
        <begin position="184"/>
        <end position="203"/>
    </location>
</feature>
<protein>
    <submittedName>
        <fullName evidence="4">Uncharacterized protein</fullName>
    </submittedName>
</protein>
<feature type="region of interest" description="Disordered" evidence="2">
    <location>
        <begin position="1"/>
        <end position="45"/>
    </location>
</feature>
<evidence type="ECO:0000313" key="4">
    <source>
        <dbReference type="EMBL" id="MTW13739.1"/>
    </source>
</evidence>
<proteinExistence type="predicted"/>
<evidence type="ECO:0000256" key="1">
    <source>
        <dbReference type="PROSITE-ProRule" id="PRU00339"/>
    </source>
</evidence>
<feature type="region of interest" description="Disordered" evidence="2">
    <location>
        <begin position="63"/>
        <end position="176"/>
    </location>
</feature>